<name>L0KWU3_METHD</name>
<dbReference type="KEGG" id="mhz:Metho_1713"/>
<dbReference type="NCBIfam" id="TIGR00003">
    <property type="entry name" value="copper ion binding protein"/>
    <property type="match status" value="1"/>
</dbReference>
<evidence type="ECO:0000313" key="4">
    <source>
        <dbReference type="EMBL" id="AGB49902.1"/>
    </source>
</evidence>
<dbReference type="InterPro" id="IPR017969">
    <property type="entry name" value="Heavy-metal-associated_CS"/>
</dbReference>
<evidence type="ECO:0000256" key="1">
    <source>
        <dbReference type="ARBA" id="ARBA00022723"/>
    </source>
</evidence>
<dbReference type="FunFam" id="3.30.70.100:FF:000005">
    <property type="entry name" value="Copper-exporting P-type ATPase A"/>
    <property type="match status" value="1"/>
</dbReference>
<dbReference type="PROSITE" id="PS01047">
    <property type="entry name" value="HMA_1"/>
    <property type="match status" value="1"/>
</dbReference>
<keyword evidence="5" id="KW-1185">Reference proteome</keyword>
<evidence type="ECO:0000259" key="3">
    <source>
        <dbReference type="PROSITE" id="PS50846"/>
    </source>
</evidence>
<dbReference type="PANTHER" id="PTHR46594:SF4">
    <property type="entry name" value="P-TYPE CATION-TRANSPORTING ATPASE"/>
    <property type="match status" value="1"/>
</dbReference>
<dbReference type="PRINTS" id="PR00946">
    <property type="entry name" value="HGSCAVENGER"/>
</dbReference>
<dbReference type="OrthoDB" id="44171at2157"/>
<dbReference type="InterPro" id="IPR001802">
    <property type="entry name" value="MerP/CopZ"/>
</dbReference>
<dbReference type="RefSeq" id="WP_015325067.1">
    <property type="nucleotide sequence ID" value="NC_019977.1"/>
</dbReference>
<gene>
    <name evidence="4" type="ordered locus">Metho_1713</name>
</gene>
<dbReference type="Gene3D" id="3.30.70.100">
    <property type="match status" value="1"/>
</dbReference>
<dbReference type="CDD" id="cd00371">
    <property type="entry name" value="HMA"/>
    <property type="match status" value="1"/>
</dbReference>
<dbReference type="AlphaFoldDB" id="L0KWU3"/>
<dbReference type="HOGENOM" id="CLU_134973_6_2_2"/>
<evidence type="ECO:0000256" key="2">
    <source>
        <dbReference type="ARBA" id="ARBA00023008"/>
    </source>
</evidence>
<dbReference type="InterPro" id="IPR006121">
    <property type="entry name" value="HMA_dom"/>
</dbReference>
<dbReference type="EMBL" id="CP003362">
    <property type="protein sequence ID" value="AGB49902.1"/>
    <property type="molecule type" value="Genomic_DNA"/>
</dbReference>
<proteinExistence type="predicted"/>
<dbReference type="STRING" id="867904.Metho_1713"/>
<dbReference type="Proteomes" id="UP000010866">
    <property type="component" value="Chromosome"/>
</dbReference>
<dbReference type="InterPro" id="IPR006122">
    <property type="entry name" value="HMA_Cu_ion-bd"/>
</dbReference>
<dbReference type="SUPFAM" id="SSF55008">
    <property type="entry name" value="HMA, heavy metal-associated domain"/>
    <property type="match status" value="1"/>
</dbReference>
<dbReference type="InterPro" id="IPR036163">
    <property type="entry name" value="HMA_dom_sf"/>
</dbReference>
<accession>L0KWU3</accession>
<protein>
    <submittedName>
        <fullName evidence="4">Copper ion binding protein</fullName>
    </submittedName>
</protein>
<dbReference type="Pfam" id="PF00403">
    <property type="entry name" value="HMA"/>
    <property type="match status" value="1"/>
</dbReference>
<keyword evidence="1" id="KW-0479">Metal-binding</keyword>
<dbReference type="PROSITE" id="PS50846">
    <property type="entry name" value="HMA_2"/>
    <property type="match status" value="1"/>
</dbReference>
<keyword evidence="2" id="KW-0186">Copper</keyword>
<feature type="domain" description="HMA" evidence="3">
    <location>
        <begin position="2"/>
        <end position="68"/>
    </location>
</feature>
<organism evidence="4 5">
    <name type="scientific">Methanomethylovorans hollandica (strain DSM 15978 / NBRC 107637 / DMS1)</name>
    <dbReference type="NCBI Taxonomy" id="867904"/>
    <lineage>
        <taxon>Archaea</taxon>
        <taxon>Methanobacteriati</taxon>
        <taxon>Methanobacteriota</taxon>
        <taxon>Stenosarchaea group</taxon>
        <taxon>Methanomicrobia</taxon>
        <taxon>Methanosarcinales</taxon>
        <taxon>Methanosarcinaceae</taxon>
        <taxon>Methanomethylovorans</taxon>
    </lineage>
</organism>
<reference evidence="5" key="1">
    <citation type="submission" date="2012-02" db="EMBL/GenBank/DDBJ databases">
        <title>Complete sequence of chromosome of Methanomethylovorans hollandica DSM 15978.</title>
        <authorList>
            <person name="Lucas S."/>
            <person name="Copeland A."/>
            <person name="Lapidus A."/>
            <person name="Glavina del Rio T."/>
            <person name="Dalin E."/>
            <person name="Tice H."/>
            <person name="Bruce D."/>
            <person name="Goodwin L."/>
            <person name="Pitluck S."/>
            <person name="Peters L."/>
            <person name="Mikhailova N."/>
            <person name="Held B."/>
            <person name="Kyrpides N."/>
            <person name="Mavromatis K."/>
            <person name="Ivanova N."/>
            <person name="Brettin T."/>
            <person name="Detter J.C."/>
            <person name="Han C."/>
            <person name="Larimer F."/>
            <person name="Land M."/>
            <person name="Hauser L."/>
            <person name="Markowitz V."/>
            <person name="Cheng J.-F."/>
            <person name="Hugenholtz P."/>
            <person name="Woyke T."/>
            <person name="Wu D."/>
            <person name="Spring S."/>
            <person name="Schroeder M."/>
            <person name="Brambilla E."/>
            <person name="Klenk H.-P."/>
            <person name="Eisen J.A."/>
        </authorList>
    </citation>
    <scope>NUCLEOTIDE SEQUENCE [LARGE SCALE GENOMIC DNA]</scope>
    <source>
        <strain evidence="5">DSM 15978 / NBRC 107637 / DMS1</strain>
    </source>
</reference>
<dbReference type="PANTHER" id="PTHR46594">
    <property type="entry name" value="P-TYPE CATION-TRANSPORTING ATPASE"/>
    <property type="match status" value="1"/>
</dbReference>
<sequence>MTQETINIKGMMCGHCQATVEKAIKAVKGVKSVTVDLAKKQATVEYDAAATDISNIKKAVVDAGYDVVV</sequence>
<evidence type="ECO:0000313" key="5">
    <source>
        <dbReference type="Proteomes" id="UP000010866"/>
    </source>
</evidence>
<dbReference type="GO" id="GO:0005507">
    <property type="term" value="F:copper ion binding"/>
    <property type="evidence" value="ECO:0007669"/>
    <property type="project" value="InterPro"/>
</dbReference>
<dbReference type="GeneID" id="14406226"/>